<comment type="caution">
    <text evidence="1">The sequence shown here is derived from an EMBL/GenBank/DDBJ whole genome shotgun (WGS) entry which is preliminary data.</text>
</comment>
<dbReference type="AlphaFoldDB" id="A0A4U3LN76"/>
<gene>
    <name evidence="1" type="ORF">FDA94_38565</name>
</gene>
<protein>
    <submittedName>
        <fullName evidence="1">Lasso RiPP family leader peptide-containing protein</fullName>
    </submittedName>
</protein>
<dbReference type="Proteomes" id="UP000308705">
    <property type="component" value="Unassembled WGS sequence"/>
</dbReference>
<sequence>MSAEGPELPSPEPDYEPPTLIRLGRVTELFGGNSSSGNADANSDYYW</sequence>
<dbReference type="EMBL" id="SZQA01000089">
    <property type="protein sequence ID" value="TKK77100.1"/>
    <property type="molecule type" value="Genomic_DNA"/>
</dbReference>
<dbReference type="RefSeq" id="WP_137251960.1">
    <property type="nucleotide sequence ID" value="NZ_SZQA01000089.1"/>
</dbReference>
<proteinExistence type="predicted"/>
<dbReference type="OrthoDB" id="9923115at2"/>
<evidence type="ECO:0000313" key="2">
    <source>
        <dbReference type="Proteomes" id="UP000308705"/>
    </source>
</evidence>
<accession>A0A4U3LN76</accession>
<evidence type="ECO:0000313" key="1">
    <source>
        <dbReference type="EMBL" id="TKK77100.1"/>
    </source>
</evidence>
<reference evidence="1 2" key="1">
    <citation type="submission" date="2019-04" db="EMBL/GenBank/DDBJ databases">
        <title>Herbidospora sp. NEAU-GS14.nov., a novel actinomycete isolated from soil.</title>
        <authorList>
            <person name="Han L."/>
        </authorList>
    </citation>
    <scope>NUCLEOTIDE SEQUENCE [LARGE SCALE GENOMIC DNA]</scope>
    <source>
        <strain evidence="1 2">NEAU-GS14</strain>
    </source>
</reference>
<keyword evidence="2" id="KW-1185">Reference proteome</keyword>
<name>A0A4U3LN76_9ACTN</name>
<dbReference type="NCBIfam" id="NF033521">
    <property type="entry name" value="lasso_leader_L3"/>
    <property type="match status" value="1"/>
</dbReference>
<organism evidence="1 2">
    <name type="scientific">Herbidospora galbida</name>
    <dbReference type="NCBI Taxonomy" id="2575442"/>
    <lineage>
        <taxon>Bacteria</taxon>
        <taxon>Bacillati</taxon>
        <taxon>Actinomycetota</taxon>
        <taxon>Actinomycetes</taxon>
        <taxon>Streptosporangiales</taxon>
        <taxon>Streptosporangiaceae</taxon>
        <taxon>Herbidospora</taxon>
    </lineage>
</organism>